<dbReference type="eggNOG" id="ENOG5033KVF">
    <property type="taxonomic scope" value="Bacteria"/>
</dbReference>
<keyword evidence="1" id="KW-0472">Membrane</keyword>
<comment type="caution">
    <text evidence="2">The sequence shown here is derived from an EMBL/GenBank/DDBJ whole genome shotgun (WGS) entry which is preliminary data.</text>
</comment>
<keyword evidence="1" id="KW-0812">Transmembrane</keyword>
<evidence type="ECO:0000313" key="3">
    <source>
        <dbReference type="Proteomes" id="UP000005286"/>
    </source>
</evidence>
<dbReference type="AlphaFoldDB" id="F0GTW1"/>
<dbReference type="Proteomes" id="UP000005286">
    <property type="component" value="Unassembled WGS sequence"/>
</dbReference>
<accession>F0GTW1</accession>
<organism evidence="2 3">
    <name type="scientific">Anaerococcus prevotii ACS-065-V-Col13</name>
    <dbReference type="NCBI Taxonomy" id="879305"/>
    <lineage>
        <taxon>Bacteria</taxon>
        <taxon>Bacillati</taxon>
        <taxon>Bacillota</taxon>
        <taxon>Tissierellia</taxon>
        <taxon>Tissierellales</taxon>
        <taxon>Peptoniphilaceae</taxon>
        <taxon>Anaerococcus</taxon>
    </lineage>
</organism>
<dbReference type="PATRIC" id="fig|879305.3.peg.242"/>
<evidence type="ECO:0000256" key="1">
    <source>
        <dbReference type="SAM" id="Phobius"/>
    </source>
</evidence>
<gene>
    <name evidence="2" type="ORF">HMPREF9290_0046</name>
</gene>
<feature type="transmembrane region" description="Helical" evidence="1">
    <location>
        <begin position="32"/>
        <end position="51"/>
    </location>
</feature>
<reference evidence="2 3" key="1">
    <citation type="submission" date="2011-01" db="EMBL/GenBank/DDBJ databases">
        <authorList>
            <person name="Durkin A.S."/>
            <person name="Madupu R."/>
            <person name="Torralba M."/>
            <person name="Gillis M."/>
            <person name="Methe B."/>
            <person name="Sutton G."/>
            <person name="Nelson K.E."/>
        </authorList>
    </citation>
    <scope>NUCLEOTIDE SEQUENCE [LARGE SCALE GENOMIC DNA]</scope>
    <source>
        <strain evidence="2 3">ACS-065-V-Col13</strain>
    </source>
</reference>
<protein>
    <recommendedName>
        <fullName evidence="4">DUF5673 domain-containing protein</fullName>
    </recommendedName>
</protein>
<feature type="transmembrane region" description="Helical" evidence="1">
    <location>
        <begin position="58"/>
        <end position="77"/>
    </location>
</feature>
<sequence length="151" mass="17438">MKALAIIFFLILIVYNLSISSSRRYKINSKPYIFIIGSLLSIIAFYLWLNFSKDFSDLILGLLAVSLFFTFSVGQGIRKDGFVVFLGNTPILKLVSFIDIKNMYFFDGKNNDLILEIKAHSTTYKQTYRIGDRDKLINFLSKNLDSKFNFK</sequence>
<proteinExistence type="predicted"/>
<dbReference type="EMBL" id="AEXM01000008">
    <property type="protein sequence ID" value="EGC82702.1"/>
    <property type="molecule type" value="Genomic_DNA"/>
</dbReference>
<evidence type="ECO:0008006" key="4">
    <source>
        <dbReference type="Google" id="ProtNLM"/>
    </source>
</evidence>
<keyword evidence="1" id="KW-1133">Transmembrane helix</keyword>
<name>F0GTW1_9FIRM</name>
<evidence type="ECO:0000313" key="2">
    <source>
        <dbReference type="EMBL" id="EGC82702.1"/>
    </source>
</evidence>
<keyword evidence="3" id="KW-1185">Reference proteome</keyword>